<evidence type="ECO:0000313" key="1">
    <source>
        <dbReference type="EMBL" id="DAD82981.1"/>
    </source>
</evidence>
<accession>A0A8S5MKX3</accession>
<sequence>MKIKCPNCGKEFDLYTLKHDENNLEGFYTYHSECRASFDIDFDMNKTFITDIPKMADFKILTKEEFLESYSYLTEDEYDATALYMDWLNADDEEP</sequence>
<dbReference type="EMBL" id="BK014925">
    <property type="protein sequence ID" value="DAD82981.1"/>
    <property type="molecule type" value="Genomic_DNA"/>
</dbReference>
<name>A0A8S5MKX3_9CAUD</name>
<organism evidence="1">
    <name type="scientific">Siphoviridae sp. ctXZx16</name>
    <dbReference type="NCBI Taxonomy" id="2826371"/>
    <lineage>
        <taxon>Viruses</taxon>
        <taxon>Duplodnaviria</taxon>
        <taxon>Heunggongvirae</taxon>
        <taxon>Uroviricota</taxon>
        <taxon>Caudoviricetes</taxon>
    </lineage>
</organism>
<reference evidence="1" key="1">
    <citation type="journal article" date="2021" name="Proc. Natl. Acad. Sci. U.S.A.">
        <title>A Catalog of Tens of Thousands of Viruses from Human Metagenomes Reveals Hidden Associations with Chronic Diseases.</title>
        <authorList>
            <person name="Tisza M.J."/>
            <person name="Buck C.B."/>
        </authorList>
    </citation>
    <scope>NUCLEOTIDE SEQUENCE</scope>
    <source>
        <strain evidence="1">CtXZx16</strain>
    </source>
</reference>
<protein>
    <submittedName>
        <fullName evidence="1">Cysteine-rich protein</fullName>
    </submittedName>
</protein>
<proteinExistence type="predicted"/>